<dbReference type="GO" id="GO:0051604">
    <property type="term" value="P:protein maturation"/>
    <property type="evidence" value="ECO:0007669"/>
    <property type="project" value="TreeGrafter"/>
</dbReference>
<dbReference type="GO" id="GO:0051539">
    <property type="term" value="F:4 iron, 4 sulfur cluster binding"/>
    <property type="evidence" value="ECO:0007669"/>
    <property type="project" value="TreeGrafter"/>
</dbReference>
<keyword evidence="2" id="KW-0479">Metal-binding</keyword>
<comment type="caution">
    <text evidence="4">The sequence shown here is derived from an EMBL/GenBank/DDBJ whole genome shotgun (WGS) entry which is preliminary data.</text>
</comment>
<accession>A0A5C4S4E9</accession>
<dbReference type="Gene3D" id="6.10.20.100">
    <property type="match status" value="1"/>
</dbReference>
<evidence type="ECO:0000256" key="1">
    <source>
        <dbReference type="ARBA" id="ARBA00007888"/>
    </source>
</evidence>
<organism evidence="4 5">
    <name type="scientific">Prosthecochloris vibrioformis</name>
    <name type="common">Chlorobium vibrioforme</name>
    <dbReference type="NCBI Taxonomy" id="1098"/>
    <lineage>
        <taxon>Bacteria</taxon>
        <taxon>Pseudomonadati</taxon>
        <taxon>Chlorobiota</taxon>
        <taxon>Chlorobiia</taxon>
        <taxon>Chlorobiales</taxon>
        <taxon>Chlorobiaceae</taxon>
        <taxon>Prosthecochloris</taxon>
    </lineage>
</organism>
<dbReference type="PANTHER" id="PTHR30149">
    <property type="entry name" value="HYDROGENASE PROTEIN ASSEMBLY PROTEIN HYPD"/>
    <property type="match status" value="1"/>
</dbReference>
<keyword evidence="5" id="KW-1185">Reference proteome</keyword>
<dbReference type="PIRSF" id="PIRSF005622">
    <property type="entry name" value="Hydrgn_mat_hypD"/>
    <property type="match status" value="1"/>
</dbReference>
<sequence length="368" mass="39514">MKYIDEYRDAEVVRRIAERLAQATTRPWTIMEICGGQTHSILRYGLDQLLPEGISLVHGPGCPVCVTSVKTIDRAIAIASKPGTLLAAFGDMLRVPGSSGDLAAARSRGGDVRFVFSPLEALQLARENPHKEVVFLAVGFETTAPGNAMAVRQAAREGLMNFSVLVSHFLVPPAMEAILASSGNRIQGFLGAGHVCTVTGTEPYLPIARKFQTPVVVAGFEPVDLLSAILRLVQMLEEELVGVENAYGRVVEPQGNPAAAAVVREVFEVADVAWRGIGVIPASGLVLRESFREWDALRKFELGGVDTADDVRCRSGDVLAGRITPDSCDAFGRECRPEHPLGAPMVSGEGACAAYYRYRCSSAKPFSC</sequence>
<dbReference type="GO" id="GO:0005506">
    <property type="term" value="F:iron ion binding"/>
    <property type="evidence" value="ECO:0007669"/>
    <property type="project" value="TreeGrafter"/>
</dbReference>
<dbReference type="AlphaFoldDB" id="A0A5C4S4E9"/>
<gene>
    <name evidence="4" type="primary">hypD</name>
    <name evidence="4" type="ORF">FGF68_02565</name>
</gene>
<dbReference type="GO" id="GO:0070025">
    <property type="term" value="F:carbon monoxide binding"/>
    <property type="evidence" value="ECO:0007669"/>
    <property type="project" value="TreeGrafter"/>
</dbReference>
<name>A0A5C4S4E9_PROVB</name>
<evidence type="ECO:0000313" key="4">
    <source>
        <dbReference type="EMBL" id="TNJ38082.1"/>
    </source>
</evidence>
<evidence type="ECO:0000313" key="5">
    <source>
        <dbReference type="Proteomes" id="UP000309544"/>
    </source>
</evidence>
<dbReference type="Proteomes" id="UP000309544">
    <property type="component" value="Unassembled WGS sequence"/>
</dbReference>
<evidence type="ECO:0000256" key="2">
    <source>
        <dbReference type="ARBA" id="ARBA00022723"/>
    </source>
</evidence>
<reference evidence="4 5" key="1">
    <citation type="submission" date="2019-05" db="EMBL/GenBank/DDBJ databases">
        <title>Draft Whole-Genome sequence of the green sulfur bacterium Prosthecochloris vibrioformis DSM 260.</title>
        <authorList>
            <person name="Meyer T.E."/>
            <person name="Kyndt J.A."/>
        </authorList>
    </citation>
    <scope>NUCLEOTIDE SEQUENCE [LARGE SCALE GENOMIC DNA]</scope>
    <source>
        <strain evidence="4 5">DSM 260</strain>
    </source>
</reference>
<dbReference type="InterPro" id="IPR002780">
    <property type="entry name" value="Hyd_form_HypD"/>
</dbReference>
<protein>
    <submittedName>
        <fullName evidence="4">Hydrogenase formation protein HypD</fullName>
    </submittedName>
</protein>
<evidence type="ECO:0000256" key="3">
    <source>
        <dbReference type="ARBA" id="ARBA00023004"/>
    </source>
</evidence>
<dbReference type="Gene3D" id="3.40.50.11750">
    <property type="entry name" value="HypD, alpha/beta domain 1"/>
    <property type="match status" value="2"/>
</dbReference>
<dbReference type="InterPro" id="IPR042244">
    <property type="entry name" value="HypD_2_sf"/>
</dbReference>
<dbReference type="EMBL" id="VDCI01000001">
    <property type="protein sequence ID" value="TNJ38082.1"/>
    <property type="molecule type" value="Genomic_DNA"/>
</dbReference>
<dbReference type="NCBIfam" id="TIGR00075">
    <property type="entry name" value="hypD"/>
    <property type="match status" value="1"/>
</dbReference>
<dbReference type="Pfam" id="PF01924">
    <property type="entry name" value="HypD"/>
    <property type="match status" value="1"/>
</dbReference>
<keyword evidence="3" id="KW-0408">Iron</keyword>
<dbReference type="PANTHER" id="PTHR30149:SF0">
    <property type="entry name" value="HYDROGENASE MATURATION FACTOR HYPD"/>
    <property type="match status" value="1"/>
</dbReference>
<dbReference type="InterPro" id="IPR042243">
    <property type="entry name" value="HypD_1"/>
</dbReference>
<comment type="similarity">
    <text evidence="1">Belongs to the HypD family.</text>
</comment>
<proteinExistence type="inferred from homology"/>
<dbReference type="RefSeq" id="WP_068867702.1">
    <property type="nucleotide sequence ID" value="NZ_VDCI01000001.1"/>
</dbReference>